<dbReference type="Pfam" id="PF02812">
    <property type="entry name" value="ELFV_dehydrog_N"/>
    <property type="match status" value="1"/>
</dbReference>
<evidence type="ECO:0000256" key="2">
    <source>
        <dbReference type="ARBA" id="ARBA00023002"/>
    </source>
</evidence>
<accession>A0A1F6DDX9</accession>
<dbReference type="PANTHER" id="PTHR11606">
    <property type="entry name" value="GLUTAMATE DEHYDROGENASE"/>
    <property type="match status" value="1"/>
</dbReference>
<evidence type="ECO:0000313" key="10">
    <source>
        <dbReference type="Proteomes" id="UP000178042"/>
    </source>
</evidence>
<dbReference type="GO" id="GO:0000166">
    <property type="term" value="F:nucleotide binding"/>
    <property type="evidence" value="ECO:0007669"/>
    <property type="project" value="UniProtKB-KW"/>
</dbReference>
<feature type="site" description="Important for catalysis" evidence="6">
    <location>
        <position position="145"/>
    </location>
</feature>
<feature type="binding site" evidence="5">
    <location>
        <position position="363"/>
    </location>
    <ligand>
        <name>substrate</name>
    </ligand>
</feature>
<dbReference type="CDD" id="cd01076">
    <property type="entry name" value="NAD_bind_1_Glu_DH"/>
    <property type="match status" value="1"/>
</dbReference>
<dbReference type="InterPro" id="IPR006097">
    <property type="entry name" value="Glu/Leu/Phe/Val/Trp_DH_dimer"/>
</dbReference>
<feature type="binding site" evidence="5">
    <location>
        <position position="220"/>
    </location>
    <ligand>
        <name>NAD(+)</name>
        <dbReference type="ChEBI" id="CHEBI:57540"/>
    </ligand>
</feature>
<evidence type="ECO:0000256" key="5">
    <source>
        <dbReference type="PIRSR" id="PIRSR000185-2"/>
    </source>
</evidence>
<evidence type="ECO:0000259" key="8">
    <source>
        <dbReference type="SMART" id="SM00839"/>
    </source>
</evidence>
<dbReference type="PROSITE" id="PS00074">
    <property type="entry name" value="GLFV_DEHYDROGENASE"/>
    <property type="match status" value="1"/>
</dbReference>
<proteinExistence type="inferred from homology"/>
<evidence type="ECO:0000256" key="3">
    <source>
        <dbReference type="PIRNR" id="PIRNR000185"/>
    </source>
</evidence>
<dbReference type="PIRSF" id="PIRSF000185">
    <property type="entry name" value="Glu_DH"/>
    <property type="match status" value="1"/>
</dbReference>
<feature type="binding site" evidence="5">
    <location>
        <position position="69"/>
    </location>
    <ligand>
        <name>substrate</name>
    </ligand>
</feature>
<dbReference type="InterPro" id="IPR014362">
    <property type="entry name" value="Glu_DH"/>
</dbReference>
<dbReference type="EMBL" id="MFLD01000024">
    <property type="protein sequence ID" value="OGG59586.1"/>
    <property type="molecule type" value="Genomic_DNA"/>
</dbReference>
<evidence type="ECO:0000256" key="1">
    <source>
        <dbReference type="ARBA" id="ARBA00006382"/>
    </source>
</evidence>
<evidence type="ECO:0000256" key="6">
    <source>
        <dbReference type="PIRSR" id="PIRSR000185-3"/>
    </source>
</evidence>
<dbReference type="GO" id="GO:0006538">
    <property type="term" value="P:L-glutamate catabolic process"/>
    <property type="evidence" value="ECO:0007669"/>
    <property type="project" value="TreeGrafter"/>
</dbReference>
<sequence>MSDNNPWTRTRKQLHIAARRFPIDPLLLARLENHDRIVEVSVPLKMDDGSVAVYQGFRVQHNNDRGPYKGGLRFHPNVDKDEVKALSFWMTMKNAVINIPFGGGKGGITINPKDLSHAELERLTKEFTRKLAPFIGPEVDAPGPDVGTNGEIMQWIREEYEKITGASAPAVTTGKPIKKGGSLGRTEATGLGGYYALLAILRMMKRKPEGLTVAIQGFGNVGSFLAEYLEEAGMRVVALSDSKGGIYIPSGIASMHEVQRCKEKTGKVSGCYCIGSVCDIGNIKELGGREISSEKLLELPVDILVPAALENALTKENAKRVKAGIILEMANGPTTAEADGVFKSKGITVIPDVLANSGGVAVSYFEWYQNMRGEHWSKKEVFKKLKEKMDSACEMVHDISLQYKVPLREAAYIRALQSLSAKTAGVKKNGSGKKRMK</sequence>
<keyword evidence="5" id="KW-0547">Nucleotide-binding</keyword>
<evidence type="ECO:0000313" key="9">
    <source>
        <dbReference type="EMBL" id="OGG59586.1"/>
    </source>
</evidence>
<comment type="similarity">
    <text evidence="1 3 7">Belongs to the Glu/Leu/Phe/Val dehydrogenases family.</text>
</comment>
<protein>
    <recommendedName>
        <fullName evidence="3">Glutamate dehydrogenase</fullName>
    </recommendedName>
</protein>
<reference evidence="9 10" key="1">
    <citation type="journal article" date="2016" name="Nat. Commun.">
        <title>Thousands of microbial genomes shed light on interconnected biogeochemical processes in an aquifer system.</title>
        <authorList>
            <person name="Anantharaman K."/>
            <person name="Brown C.T."/>
            <person name="Hug L.A."/>
            <person name="Sharon I."/>
            <person name="Castelle C.J."/>
            <person name="Probst A.J."/>
            <person name="Thomas B.C."/>
            <person name="Singh A."/>
            <person name="Wilkins M.J."/>
            <person name="Karaoz U."/>
            <person name="Brodie E.L."/>
            <person name="Williams K.H."/>
            <person name="Hubbard S.S."/>
            <person name="Banfield J.F."/>
        </authorList>
    </citation>
    <scope>NUCLEOTIDE SEQUENCE [LARGE SCALE GENOMIC DNA]</scope>
</reference>
<dbReference type="SUPFAM" id="SSF53223">
    <property type="entry name" value="Aminoacid dehydrogenase-like, N-terminal domain"/>
    <property type="match status" value="1"/>
</dbReference>
<dbReference type="InterPro" id="IPR036291">
    <property type="entry name" value="NAD(P)-bd_dom_sf"/>
</dbReference>
<dbReference type="Proteomes" id="UP000178042">
    <property type="component" value="Unassembled WGS sequence"/>
</dbReference>
<keyword evidence="2 3" id="KW-0560">Oxidoreductase</keyword>
<dbReference type="AlphaFoldDB" id="A0A1F6DDX9"/>
<dbReference type="Gene3D" id="3.40.50.10860">
    <property type="entry name" value="Leucine Dehydrogenase, chain A, domain 1"/>
    <property type="match status" value="1"/>
</dbReference>
<dbReference type="InterPro" id="IPR006096">
    <property type="entry name" value="Glu/Leu/Phe/Val/Trp_DH_C"/>
</dbReference>
<dbReference type="Gene3D" id="3.40.50.720">
    <property type="entry name" value="NAD(P)-binding Rossmann-like Domain"/>
    <property type="match status" value="1"/>
</dbReference>
<gene>
    <name evidence="9" type="ORF">A3C86_03925</name>
</gene>
<keyword evidence="5" id="KW-0520">NAD</keyword>
<dbReference type="PRINTS" id="PR00082">
    <property type="entry name" value="GLFDHDRGNASE"/>
</dbReference>
<dbReference type="InterPro" id="IPR033524">
    <property type="entry name" value="Glu/Leu/Phe/Val_DH_AS"/>
</dbReference>
<dbReference type="SMART" id="SM00839">
    <property type="entry name" value="ELFV_dehydrog"/>
    <property type="match status" value="1"/>
</dbReference>
<dbReference type="InterPro" id="IPR033922">
    <property type="entry name" value="NAD_bind_Glu_DH"/>
</dbReference>
<evidence type="ECO:0000256" key="7">
    <source>
        <dbReference type="RuleBase" id="RU004417"/>
    </source>
</evidence>
<dbReference type="Pfam" id="PF00208">
    <property type="entry name" value="ELFV_dehydrog"/>
    <property type="match status" value="1"/>
</dbReference>
<feature type="active site" description="Proton donor" evidence="4">
    <location>
        <position position="105"/>
    </location>
</feature>
<organism evidence="9 10">
    <name type="scientific">Candidatus Kaiserbacteria bacterium RIFCSPHIGHO2_02_FULL_49_16</name>
    <dbReference type="NCBI Taxonomy" id="1798490"/>
    <lineage>
        <taxon>Bacteria</taxon>
        <taxon>Candidatus Kaiseribacteriota</taxon>
    </lineage>
</organism>
<dbReference type="SUPFAM" id="SSF51735">
    <property type="entry name" value="NAD(P)-binding Rossmann-fold domains"/>
    <property type="match status" value="1"/>
</dbReference>
<feature type="domain" description="Glutamate/phenylalanine/leucine/valine/L-tryptophan dehydrogenase C-terminal" evidence="8">
    <location>
        <begin position="182"/>
        <end position="427"/>
    </location>
</feature>
<dbReference type="PANTHER" id="PTHR11606:SF13">
    <property type="entry name" value="GLUTAMATE DEHYDROGENASE 1, MITOCHONDRIAL"/>
    <property type="match status" value="1"/>
</dbReference>
<feature type="binding site" evidence="5">
    <location>
        <position position="93"/>
    </location>
    <ligand>
        <name>substrate</name>
    </ligand>
</feature>
<feature type="binding site" evidence="5">
    <location>
        <position position="189"/>
    </location>
    <ligand>
        <name>NAD(+)</name>
        <dbReference type="ChEBI" id="CHEBI:57540"/>
    </ligand>
</feature>
<dbReference type="InterPro" id="IPR006095">
    <property type="entry name" value="Glu/Leu/Phe/Val/Trp_DH"/>
</dbReference>
<dbReference type="GO" id="GO:0004352">
    <property type="term" value="F:glutamate dehydrogenase (NAD+) activity"/>
    <property type="evidence" value="ECO:0007669"/>
    <property type="project" value="TreeGrafter"/>
</dbReference>
<name>A0A1F6DDX9_9BACT</name>
<evidence type="ECO:0000256" key="4">
    <source>
        <dbReference type="PIRSR" id="PIRSR000185-1"/>
    </source>
</evidence>
<comment type="caution">
    <text evidence="9">The sequence shown here is derived from an EMBL/GenBank/DDBJ whole genome shotgun (WGS) entry which is preliminary data.</text>
</comment>
<dbReference type="InterPro" id="IPR046346">
    <property type="entry name" value="Aminoacid_DH-like_N_sf"/>
</dbReference>